<reference evidence="8 9" key="1">
    <citation type="submission" date="2014-09" db="EMBL/GenBank/DDBJ databases">
        <title>Draft Genome Sequence of Draconibacterium sp. JN14CK-3.</title>
        <authorList>
            <person name="Dong C."/>
            <person name="Lai Q."/>
            <person name="Shao Z."/>
        </authorList>
    </citation>
    <scope>NUCLEOTIDE SEQUENCE [LARGE SCALE GENOMIC DNA]</scope>
    <source>
        <strain evidence="8 9">JN14CK-3</strain>
    </source>
</reference>
<dbReference type="PATRIC" id="fig|1544798.3.peg.2069"/>
<dbReference type="PANTHER" id="PTHR42693">
    <property type="entry name" value="ARYLSULFATASE FAMILY MEMBER"/>
    <property type="match status" value="1"/>
</dbReference>
<dbReference type="Proteomes" id="UP000032544">
    <property type="component" value="Unassembled WGS sequence"/>
</dbReference>
<organism evidence="8 9">
    <name type="scientific">Draconibacterium sediminis</name>
    <dbReference type="NCBI Taxonomy" id="1544798"/>
    <lineage>
        <taxon>Bacteria</taxon>
        <taxon>Pseudomonadati</taxon>
        <taxon>Bacteroidota</taxon>
        <taxon>Bacteroidia</taxon>
        <taxon>Marinilabiliales</taxon>
        <taxon>Prolixibacteraceae</taxon>
        <taxon>Draconibacterium</taxon>
    </lineage>
</organism>
<dbReference type="Pfam" id="PF00884">
    <property type="entry name" value="Sulfatase"/>
    <property type="match status" value="1"/>
</dbReference>
<keyword evidence="4" id="KW-0732">Signal</keyword>
<comment type="cofactor">
    <cofactor evidence="1">
        <name>Ca(2+)</name>
        <dbReference type="ChEBI" id="CHEBI:29108"/>
    </cofactor>
</comment>
<evidence type="ECO:0000313" key="9">
    <source>
        <dbReference type="Proteomes" id="UP000032544"/>
    </source>
</evidence>
<evidence type="ECO:0000259" key="7">
    <source>
        <dbReference type="Pfam" id="PF00884"/>
    </source>
</evidence>
<feature type="domain" description="Sulfatase N-terminal" evidence="7">
    <location>
        <begin position="12"/>
        <end position="328"/>
    </location>
</feature>
<evidence type="ECO:0000256" key="5">
    <source>
        <dbReference type="ARBA" id="ARBA00022801"/>
    </source>
</evidence>
<dbReference type="EMBL" id="JRHC01000001">
    <property type="protein sequence ID" value="KJF45698.1"/>
    <property type="molecule type" value="Genomic_DNA"/>
</dbReference>
<dbReference type="InterPro" id="IPR050738">
    <property type="entry name" value="Sulfatase"/>
</dbReference>
<evidence type="ECO:0000256" key="4">
    <source>
        <dbReference type="ARBA" id="ARBA00022729"/>
    </source>
</evidence>
<evidence type="ECO:0000256" key="2">
    <source>
        <dbReference type="ARBA" id="ARBA00008779"/>
    </source>
</evidence>
<name>A0A0D8JIN1_9BACT</name>
<dbReference type="GO" id="GO:0046872">
    <property type="term" value="F:metal ion binding"/>
    <property type="evidence" value="ECO:0007669"/>
    <property type="project" value="UniProtKB-KW"/>
</dbReference>
<evidence type="ECO:0000256" key="1">
    <source>
        <dbReference type="ARBA" id="ARBA00001913"/>
    </source>
</evidence>
<dbReference type="CDD" id="cd16144">
    <property type="entry name" value="ARS_like"/>
    <property type="match status" value="1"/>
</dbReference>
<evidence type="ECO:0000256" key="6">
    <source>
        <dbReference type="ARBA" id="ARBA00022837"/>
    </source>
</evidence>
<sequence length="467" mass="52443">MEKAESKSINKPNIIIILADDQGWGSTSVQMAENNPLSASDFVRTPNLESLAKRGVVFSNGYAAHPNCSPTRASIQTGKTPAQLRMTDIVDRHNGPFFKGNKLIPPYHVYGLPNEEITYAELIKSNLPDYRTAHFGKWHLAAGGPQAHGFDASDGATTNSEGNHNIEDNPKDIFGITNRGINWMREQVESGHPFVMQLSHYATHLGMEARPETIEKVSNYPPGTRHDLVKFAAMAEDLDKGLGMVLDEIKKLGIEDNTYVIYLADNGTYPTTNPENINGPLHGWKATLWEGGIRVPFIVSGPGIKHRYSTTPVTSCDIYPTICDWLNINEMPVGLDGGSLAPNILDSNKKVHRENDYQVFYFPHYQHQKGTHPGVAVIKDNYKLIKYYEDNSEYLFDMDKDPQELNNIANLNQKILEELNRDIDGYFETHDIQLPTLNTDYDISNDPGRNYFGIKAQLLKESYFIVK</sequence>
<dbReference type="Gene3D" id="3.40.720.10">
    <property type="entry name" value="Alkaline Phosphatase, subunit A"/>
    <property type="match status" value="1"/>
</dbReference>
<dbReference type="STRING" id="1544798.LH29_10285"/>
<dbReference type="InterPro" id="IPR017850">
    <property type="entry name" value="Alkaline_phosphatase_core_sf"/>
</dbReference>
<comment type="caution">
    <text evidence="8">The sequence shown here is derived from an EMBL/GenBank/DDBJ whole genome shotgun (WGS) entry which is preliminary data.</text>
</comment>
<accession>A0A0D8JIN1</accession>
<dbReference type="GO" id="GO:0004065">
    <property type="term" value="F:arylsulfatase activity"/>
    <property type="evidence" value="ECO:0007669"/>
    <property type="project" value="TreeGrafter"/>
</dbReference>
<keyword evidence="9" id="KW-1185">Reference proteome</keyword>
<protein>
    <recommendedName>
        <fullName evidence="7">Sulfatase N-terminal domain-containing protein</fullName>
    </recommendedName>
</protein>
<dbReference type="AlphaFoldDB" id="A0A0D8JIN1"/>
<dbReference type="SUPFAM" id="SSF53649">
    <property type="entry name" value="Alkaline phosphatase-like"/>
    <property type="match status" value="1"/>
</dbReference>
<keyword evidence="5" id="KW-0378">Hydrolase</keyword>
<keyword evidence="3" id="KW-0479">Metal-binding</keyword>
<keyword evidence="6" id="KW-0106">Calcium</keyword>
<dbReference type="Gene3D" id="3.30.1120.10">
    <property type="match status" value="1"/>
</dbReference>
<dbReference type="InterPro" id="IPR000917">
    <property type="entry name" value="Sulfatase_N"/>
</dbReference>
<evidence type="ECO:0000256" key="3">
    <source>
        <dbReference type="ARBA" id="ARBA00022723"/>
    </source>
</evidence>
<proteinExistence type="inferred from homology"/>
<comment type="similarity">
    <text evidence="2">Belongs to the sulfatase family.</text>
</comment>
<evidence type="ECO:0000313" key="8">
    <source>
        <dbReference type="EMBL" id="KJF45698.1"/>
    </source>
</evidence>
<gene>
    <name evidence="8" type="ORF">LH29_10285</name>
</gene>
<dbReference type="PANTHER" id="PTHR42693:SF42">
    <property type="entry name" value="ARYLSULFATASE G"/>
    <property type="match status" value="1"/>
</dbReference>